<evidence type="ECO:0000256" key="6">
    <source>
        <dbReference type="PROSITE-ProRule" id="PRU00646"/>
    </source>
</evidence>
<dbReference type="GO" id="GO:0000813">
    <property type="term" value="C:ESCRT I complex"/>
    <property type="evidence" value="ECO:0000318"/>
    <property type="project" value="GO_Central"/>
</dbReference>
<feature type="region of interest" description="Disordered" evidence="8">
    <location>
        <begin position="1"/>
        <end position="119"/>
    </location>
</feature>
<evidence type="ECO:0000313" key="10">
    <source>
        <dbReference type="EMBL" id="PNR41571.1"/>
    </source>
</evidence>
<evidence type="ECO:0000313" key="11">
    <source>
        <dbReference type="EnsemblPlants" id="Pp3c14_24180V3.1"/>
    </source>
</evidence>
<reference evidence="10 12" key="1">
    <citation type="journal article" date="2008" name="Science">
        <title>The Physcomitrella genome reveals evolutionary insights into the conquest of land by plants.</title>
        <authorList>
            <person name="Rensing S."/>
            <person name="Lang D."/>
            <person name="Zimmer A."/>
            <person name="Terry A."/>
            <person name="Salamov A."/>
            <person name="Shapiro H."/>
            <person name="Nishiyama T."/>
            <person name="Perroud P.-F."/>
            <person name="Lindquist E."/>
            <person name="Kamisugi Y."/>
            <person name="Tanahashi T."/>
            <person name="Sakakibara K."/>
            <person name="Fujita T."/>
            <person name="Oishi K."/>
            <person name="Shin-I T."/>
            <person name="Kuroki Y."/>
            <person name="Toyoda A."/>
            <person name="Suzuki Y."/>
            <person name="Hashimoto A."/>
            <person name="Yamaguchi K."/>
            <person name="Sugano A."/>
            <person name="Kohara Y."/>
            <person name="Fujiyama A."/>
            <person name="Anterola A."/>
            <person name="Aoki S."/>
            <person name="Ashton N."/>
            <person name="Barbazuk W.B."/>
            <person name="Barker E."/>
            <person name="Bennetzen J."/>
            <person name="Bezanilla M."/>
            <person name="Blankenship R."/>
            <person name="Cho S.H."/>
            <person name="Dutcher S."/>
            <person name="Estelle M."/>
            <person name="Fawcett J.A."/>
            <person name="Gundlach H."/>
            <person name="Hanada K."/>
            <person name="Heyl A."/>
            <person name="Hicks K.A."/>
            <person name="Hugh J."/>
            <person name="Lohr M."/>
            <person name="Mayer K."/>
            <person name="Melkozernov A."/>
            <person name="Murata T."/>
            <person name="Nelson D."/>
            <person name="Pils B."/>
            <person name="Prigge M."/>
            <person name="Reiss B."/>
            <person name="Renner T."/>
            <person name="Rombauts S."/>
            <person name="Rushton P."/>
            <person name="Sanderfoot A."/>
            <person name="Schween G."/>
            <person name="Shiu S.-H."/>
            <person name="Stueber K."/>
            <person name="Theodoulou F.L."/>
            <person name="Tu H."/>
            <person name="Van de Peer Y."/>
            <person name="Verrier P.J."/>
            <person name="Waters E."/>
            <person name="Wood A."/>
            <person name="Yang L."/>
            <person name="Cove D."/>
            <person name="Cuming A."/>
            <person name="Hasebe M."/>
            <person name="Lucas S."/>
            <person name="Mishler D.B."/>
            <person name="Reski R."/>
            <person name="Grigoriev I."/>
            <person name="Quatrano R.S."/>
            <person name="Boore J.L."/>
        </authorList>
    </citation>
    <scope>NUCLEOTIDE SEQUENCE [LARGE SCALE GENOMIC DNA]</scope>
    <source>
        <strain evidence="11 12">cv. Gransden 2004</strain>
    </source>
</reference>
<dbReference type="Gramene" id="Pp3c14_24180V3.2">
    <property type="protein sequence ID" value="Pp3c14_24180V3.2"/>
    <property type="gene ID" value="Pp3c14_24180"/>
</dbReference>
<evidence type="ECO:0000313" key="12">
    <source>
        <dbReference type="Proteomes" id="UP000006727"/>
    </source>
</evidence>
<dbReference type="Gene3D" id="1.10.287.660">
    <property type="entry name" value="Helix hairpin bin"/>
    <property type="match status" value="1"/>
</dbReference>
<evidence type="ECO:0000256" key="7">
    <source>
        <dbReference type="SAM" id="Coils"/>
    </source>
</evidence>
<dbReference type="GO" id="GO:0006623">
    <property type="term" value="P:protein targeting to vacuole"/>
    <property type="evidence" value="ECO:0000318"/>
    <property type="project" value="GO_Central"/>
</dbReference>
<sequence length="274" mass="30113">MNILGIFSRGGQHQQQGQPPPPAQSWYPPSVASPSSSQPTRAPPPLPSPNLGAHTSGNNPHSRTAITEARPTSVGHPSSTSAGSYTGGYSTPTSASASSSMSYPSNAAPPNSVSSLKEKSPEELTRLLNDKDAYNAFLHSLDEVRRLDTIAAELKKSTIDESRNNLARESELAELRTQCMIIRNTELAASREKFEEVDRRYKEVQANCSPSVLLSKLQDAVNETDEESENLHREFLAGEIELLEFIQTYRKQRILYHRRSLIRMAMLSSMSTSG</sequence>
<comment type="similarity">
    <text evidence="2">Belongs to the VPS37 family.</text>
</comment>
<dbReference type="FunCoup" id="A0A2K1JJ44">
    <property type="interactions" value="2391"/>
</dbReference>
<dbReference type="OMA" id="YNEVFHS"/>
<dbReference type="GO" id="GO:0006612">
    <property type="term" value="P:protein targeting to membrane"/>
    <property type="evidence" value="ECO:0000318"/>
    <property type="project" value="GO_Central"/>
</dbReference>
<name>A0A2K1JJ44_PHYPA</name>
<dbReference type="GeneID" id="112291321"/>
<dbReference type="EMBL" id="ABEU02000014">
    <property type="protein sequence ID" value="PNR41571.1"/>
    <property type="molecule type" value="Genomic_DNA"/>
</dbReference>
<proteinExistence type="inferred from homology"/>
<evidence type="ECO:0000256" key="8">
    <source>
        <dbReference type="SAM" id="MobiDB-lite"/>
    </source>
</evidence>
<keyword evidence="7" id="KW-0175">Coiled coil</keyword>
<keyword evidence="4" id="KW-0967">Endosome</keyword>
<evidence type="ECO:0000256" key="4">
    <source>
        <dbReference type="ARBA" id="ARBA00022753"/>
    </source>
</evidence>
<feature type="domain" description="VPS37 C-terminal" evidence="9">
    <location>
        <begin position="191"/>
        <end position="274"/>
    </location>
</feature>
<dbReference type="InterPro" id="IPR037202">
    <property type="entry name" value="ESCRT_assembly_dom"/>
</dbReference>
<dbReference type="Gramene" id="Pp3c14_24180V3.1">
    <property type="protein sequence ID" value="Pp3c14_24180V3.1"/>
    <property type="gene ID" value="Pp3c14_24180"/>
</dbReference>
<dbReference type="Pfam" id="PF07200">
    <property type="entry name" value="Mod_r"/>
    <property type="match status" value="1"/>
</dbReference>
<evidence type="ECO:0000256" key="2">
    <source>
        <dbReference type="ARBA" id="ARBA00007617"/>
    </source>
</evidence>
<dbReference type="PROSITE" id="PS51314">
    <property type="entry name" value="VPS37_C"/>
    <property type="match status" value="1"/>
</dbReference>
<dbReference type="EnsemblPlants" id="Pp3c14_24180V3.1">
    <property type="protein sequence ID" value="Pp3c14_24180V3.1"/>
    <property type="gene ID" value="Pp3c14_24180"/>
</dbReference>
<feature type="compositionally biased region" description="Low complexity" evidence="8">
    <location>
        <begin position="24"/>
        <end position="39"/>
    </location>
</feature>
<evidence type="ECO:0000256" key="1">
    <source>
        <dbReference type="ARBA" id="ARBA00004177"/>
    </source>
</evidence>
<comment type="subcellular location">
    <subcellularLocation>
        <location evidence="1">Endosome</location>
    </subcellularLocation>
</comment>
<evidence type="ECO:0000259" key="9">
    <source>
        <dbReference type="PROSITE" id="PS51314"/>
    </source>
</evidence>
<dbReference type="AlphaFoldDB" id="A0A2K1JJ44"/>
<dbReference type="Proteomes" id="UP000006727">
    <property type="component" value="Chromosome 14"/>
</dbReference>
<organism evidence="10">
    <name type="scientific">Physcomitrium patens</name>
    <name type="common">Spreading-leaved earth moss</name>
    <name type="synonym">Physcomitrella patens</name>
    <dbReference type="NCBI Taxonomy" id="3218"/>
    <lineage>
        <taxon>Eukaryota</taxon>
        <taxon>Viridiplantae</taxon>
        <taxon>Streptophyta</taxon>
        <taxon>Embryophyta</taxon>
        <taxon>Bryophyta</taxon>
        <taxon>Bryophytina</taxon>
        <taxon>Bryopsida</taxon>
        <taxon>Funariidae</taxon>
        <taxon>Funariales</taxon>
        <taxon>Funariaceae</taxon>
        <taxon>Physcomitrium</taxon>
    </lineage>
</organism>
<protein>
    <recommendedName>
        <fullName evidence="9">VPS37 C-terminal domain-containing protein</fullName>
    </recommendedName>
</protein>
<keyword evidence="12" id="KW-1185">Reference proteome</keyword>
<dbReference type="GO" id="GO:0043162">
    <property type="term" value="P:ubiquitin-dependent protein catabolic process via the multivesicular body sorting pathway"/>
    <property type="evidence" value="ECO:0000318"/>
    <property type="project" value="GO_Central"/>
</dbReference>
<reference evidence="10 12" key="2">
    <citation type="journal article" date="2018" name="Plant J.">
        <title>The Physcomitrella patens chromosome-scale assembly reveals moss genome structure and evolution.</title>
        <authorList>
            <person name="Lang D."/>
            <person name="Ullrich K.K."/>
            <person name="Murat F."/>
            <person name="Fuchs J."/>
            <person name="Jenkins J."/>
            <person name="Haas F.B."/>
            <person name="Piednoel M."/>
            <person name="Gundlach H."/>
            <person name="Van Bel M."/>
            <person name="Meyberg R."/>
            <person name="Vives C."/>
            <person name="Morata J."/>
            <person name="Symeonidi A."/>
            <person name="Hiss M."/>
            <person name="Muchero W."/>
            <person name="Kamisugi Y."/>
            <person name="Saleh O."/>
            <person name="Blanc G."/>
            <person name="Decker E.L."/>
            <person name="van Gessel N."/>
            <person name="Grimwood J."/>
            <person name="Hayes R.D."/>
            <person name="Graham S.W."/>
            <person name="Gunter L.E."/>
            <person name="McDaniel S.F."/>
            <person name="Hoernstein S.N.W."/>
            <person name="Larsson A."/>
            <person name="Li F.W."/>
            <person name="Perroud P.F."/>
            <person name="Phillips J."/>
            <person name="Ranjan P."/>
            <person name="Rokshar D.S."/>
            <person name="Rothfels C.J."/>
            <person name="Schneider L."/>
            <person name="Shu S."/>
            <person name="Stevenson D.W."/>
            <person name="Thummler F."/>
            <person name="Tillich M."/>
            <person name="Villarreal Aguilar J.C."/>
            <person name="Widiez T."/>
            <person name="Wong G.K."/>
            <person name="Wymore A."/>
            <person name="Zhang Y."/>
            <person name="Zimmer A.D."/>
            <person name="Quatrano R.S."/>
            <person name="Mayer K.F.X."/>
            <person name="Goodstein D."/>
            <person name="Casacuberta J.M."/>
            <person name="Vandepoele K."/>
            <person name="Reski R."/>
            <person name="Cuming A.C."/>
            <person name="Tuskan G.A."/>
            <person name="Maumus F."/>
            <person name="Salse J."/>
            <person name="Schmutz J."/>
            <person name="Rensing S.A."/>
        </authorList>
    </citation>
    <scope>NUCLEOTIDE SEQUENCE [LARGE SCALE GENOMIC DNA]</scope>
    <source>
        <strain evidence="11 12">cv. Gransden 2004</strain>
    </source>
</reference>
<dbReference type="PANTHER" id="PTHR13678:SF2">
    <property type="entry name" value="VACUOLAR PROTEIN SORTING-ASSOCIATED PROTEIN 37A"/>
    <property type="match status" value="1"/>
</dbReference>
<feature type="compositionally biased region" description="Low complexity" evidence="8">
    <location>
        <begin position="77"/>
        <end position="115"/>
    </location>
</feature>
<dbReference type="InterPro" id="IPR009851">
    <property type="entry name" value="Mod_r"/>
</dbReference>
<reference evidence="11" key="3">
    <citation type="submission" date="2020-12" db="UniProtKB">
        <authorList>
            <consortium name="EnsemblPlants"/>
        </authorList>
    </citation>
    <scope>IDENTIFICATION</scope>
</reference>
<feature type="compositionally biased region" description="Polar residues" evidence="8">
    <location>
        <begin position="53"/>
        <end position="65"/>
    </location>
</feature>
<dbReference type="SUPFAM" id="SSF140111">
    <property type="entry name" value="Endosomal sorting complex assembly domain"/>
    <property type="match status" value="1"/>
</dbReference>
<gene>
    <name evidence="11" type="primary">LOC112291321</name>
    <name evidence="10" type="ORF">PHYPA_018974</name>
</gene>
<dbReference type="PaxDb" id="3218-PP1S69_112V6.1"/>
<keyword evidence="3 6" id="KW-0813">Transport</keyword>
<keyword evidence="5 6" id="KW-0653">Protein transport</keyword>
<dbReference type="PANTHER" id="PTHR13678">
    <property type="entry name" value="VACUOLAR PROTEIN SORTING-ASSOCIATED PROTEIN 37"/>
    <property type="match status" value="1"/>
</dbReference>
<evidence type="ECO:0000256" key="3">
    <source>
        <dbReference type="ARBA" id="ARBA00022448"/>
    </source>
</evidence>
<dbReference type="EnsemblPlants" id="Pp3c14_24180V3.2">
    <property type="protein sequence ID" value="Pp3c14_24180V3.2"/>
    <property type="gene ID" value="Pp3c14_24180"/>
</dbReference>
<dbReference type="RefSeq" id="XP_024394294.1">
    <property type="nucleotide sequence ID" value="XM_024538526.2"/>
</dbReference>
<dbReference type="FunFam" id="1.10.287.660:FF:000015">
    <property type="entry name" value="Predicted protein"/>
    <property type="match status" value="1"/>
</dbReference>
<evidence type="ECO:0000256" key="5">
    <source>
        <dbReference type="ARBA" id="ARBA00022927"/>
    </source>
</evidence>
<accession>A0A2K1JJ44</accession>
<feature type="coiled-coil region" evidence="7">
    <location>
        <begin position="187"/>
        <end position="234"/>
    </location>
</feature>
<dbReference type="InterPro" id="IPR029012">
    <property type="entry name" value="Helix_hairpin_bin_sf"/>
</dbReference>
<dbReference type="STRING" id="3218.A0A2K1JJ44"/>